<feature type="region of interest" description="Disordered" evidence="1">
    <location>
        <begin position="132"/>
        <end position="172"/>
    </location>
</feature>
<protein>
    <submittedName>
        <fullName evidence="2">Uncharacterized protein</fullName>
    </submittedName>
</protein>
<dbReference type="EnsemblPlants" id="OB11G21680.1">
    <property type="protein sequence ID" value="OB11G21680.1"/>
    <property type="gene ID" value="OB11G21680"/>
</dbReference>
<evidence type="ECO:0000313" key="2">
    <source>
        <dbReference type="EnsemblPlants" id="OB11G21680.1"/>
    </source>
</evidence>
<feature type="region of interest" description="Disordered" evidence="1">
    <location>
        <begin position="36"/>
        <end position="64"/>
    </location>
</feature>
<dbReference type="Proteomes" id="UP000006038">
    <property type="component" value="Chromosome 11"/>
</dbReference>
<dbReference type="AlphaFoldDB" id="J3N8N2"/>
<organism evidence="2">
    <name type="scientific">Oryza brachyantha</name>
    <name type="common">malo sina</name>
    <dbReference type="NCBI Taxonomy" id="4533"/>
    <lineage>
        <taxon>Eukaryota</taxon>
        <taxon>Viridiplantae</taxon>
        <taxon>Streptophyta</taxon>
        <taxon>Embryophyta</taxon>
        <taxon>Tracheophyta</taxon>
        <taxon>Spermatophyta</taxon>
        <taxon>Magnoliopsida</taxon>
        <taxon>Liliopsida</taxon>
        <taxon>Poales</taxon>
        <taxon>Poaceae</taxon>
        <taxon>BOP clade</taxon>
        <taxon>Oryzoideae</taxon>
        <taxon>Oryzeae</taxon>
        <taxon>Oryzinae</taxon>
        <taxon>Oryza</taxon>
    </lineage>
</organism>
<feature type="compositionally biased region" description="Low complexity" evidence="1">
    <location>
        <begin position="137"/>
        <end position="168"/>
    </location>
</feature>
<dbReference type="HOGENOM" id="CLU_1398279_0_0_1"/>
<reference evidence="2" key="2">
    <citation type="submission" date="2013-04" db="UniProtKB">
        <authorList>
            <consortium name="EnsemblPlants"/>
        </authorList>
    </citation>
    <scope>IDENTIFICATION</scope>
</reference>
<feature type="compositionally biased region" description="Basic residues" evidence="1">
    <location>
        <begin position="48"/>
        <end position="64"/>
    </location>
</feature>
<evidence type="ECO:0000313" key="3">
    <source>
        <dbReference type="Proteomes" id="UP000006038"/>
    </source>
</evidence>
<reference evidence="2" key="1">
    <citation type="journal article" date="2013" name="Nat. Commun.">
        <title>Whole-genome sequencing of Oryza brachyantha reveals mechanisms underlying Oryza genome evolution.</title>
        <authorList>
            <person name="Chen J."/>
            <person name="Huang Q."/>
            <person name="Gao D."/>
            <person name="Wang J."/>
            <person name="Lang Y."/>
            <person name="Liu T."/>
            <person name="Li B."/>
            <person name="Bai Z."/>
            <person name="Luis Goicoechea J."/>
            <person name="Liang C."/>
            <person name="Chen C."/>
            <person name="Zhang W."/>
            <person name="Sun S."/>
            <person name="Liao Y."/>
            <person name="Zhang X."/>
            <person name="Yang L."/>
            <person name="Song C."/>
            <person name="Wang M."/>
            <person name="Shi J."/>
            <person name="Liu G."/>
            <person name="Liu J."/>
            <person name="Zhou H."/>
            <person name="Zhou W."/>
            <person name="Yu Q."/>
            <person name="An N."/>
            <person name="Chen Y."/>
            <person name="Cai Q."/>
            <person name="Wang B."/>
            <person name="Liu B."/>
            <person name="Min J."/>
            <person name="Huang Y."/>
            <person name="Wu H."/>
            <person name="Li Z."/>
            <person name="Zhang Y."/>
            <person name="Yin Y."/>
            <person name="Song W."/>
            <person name="Jiang J."/>
            <person name="Jackson S.A."/>
            <person name="Wing R.A."/>
            <person name="Wang J."/>
            <person name="Chen M."/>
        </authorList>
    </citation>
    <scope>NUCLEOTIDE SEQUENCE [LARGE SCALE GENOMIC DNA]</scope>
    <source>
        <strain evidence="2">cv. IRGC 101232</strain>
    </source>
</reference>
<dbReference type="Gramene" id="OB11G21680.1">
    <property type="protein sequence ID" value="OB11G21680.1"/>
    <property type="gene ID" value="OB11G21680"/>
</dbReference>
<proteinExistence type="predicted"/>
<evidence type="ECO:0000256" key="1">
    <source>
        <dbReference type="SAM" id="MobiDB-lite"/>
    </source>
</evidence>
<accession>J3N8N2</accession>
<keyword evidence="3" id="KW-1185">Reference proteome</keyword>
<name>J3N8N2_ORYBR</name>
<sequence length="195" mass="20883">MASLATPTVSRSGKLIEYSTSALPALGHGAPSPSEYIKNFFEPPNPPRRLKRKTRTSRATKKKAKIVVEAVPMEATPVDLDIAIDAATNEQSNDDMTRQTDTQAPLADVAAYSSPKTGAKFKVITYRPYLRTPKPPTTSSTSTLPADAAPEPGTATVGTTVRTTTSARPADISVTASAHPTYTPTSPRIVCFFRY</sequence>